<dbReference type="KEGG" id="palr:HGI30_10515"/>
<dbReference type="EMBL" id="CP051428">
    <property type="protein sequence ID" value="QJC51938.1"/>
    <property type="molecule type" value="Genomic_DNA"/>
</dbReference>
<evidence type="ECO:0000256" key="2">
    <source>
        <dbReference type="SAM" id="SignalP"/>
    </source>
</evidence>
<dbReference type="AlphaFoldDB" id="A0A6H2GXT2"/>
<evidence type="ECO:0000256" key="1">
    <source>
        <dbReference type="SAM" id="MobiDB-lite"/>
    </source>
</evidence>
<protein>
    <submittedName>
        <fullName evidence="4">GerMN domain-containing protein</fullName>
    </submittedName>
</protein>
<keyword evidence="2" id="KW-0732">Signal</keyword>
<dbReference type="RefSeq" id="WP_168907516.1">
    <property type="nucleotide sequence ID" value="NZ_CP051428.1"/>
</dbReference>
<feature type="region of interest" description="Disordered" evidence="1">
    <location>
        <begin position="26"/>
        <end position="75"/>
    </location>
</feature>
<feature type="compositionally biased region" description="Low complexity" evidence="1">
    <location>
        <begin position="47"/>
        <end position="64"/>
    </location>
</feature>
<evidence type="ECO:0000313" key="5">
    <source>
        <dbReference type="Proteomes" id="UP000502136"/>
    </source>
</evidence>
<dbReference type="Proteomes" id="UP000502136">
    <property type="component" value="Chromosome"/>
</dbReference>
<dbReference type="PROSITE" id="PS51257">
    <property type="entry name" value="PROKAR_LIPOPROTEIN"/>
    <property type="match status" value="1"/>
</dbReference>
<dbReference type="Pfam" id="PF10646">
    <property type="entry name" value="Germane"/>
    <property type="match status" value="1"/>
</dbReference>
<keyword evidence="5" id="KW-1185">Reference proteome</keyword>
<proteinExistence type="predicted"/>
<gene>
    <name evidence="4" type="ORF">HGI30_10515</name>
</gene>
<dbReference type="SMART" id="SM00909">
    <property type="entry name" value="Germane"/>
    <property type="match status" value="1"/>
</dbReference>
<sequence length="214" mass="21751">MMQPKRRLAALLAAAAVAAALAGCGAKAPESGGAGASSPSPSPSPSPAASASPSLPPSSQTAEGSGEGASAGAGTEAGMKKATIKIYQTDAELLGLKEFKAEIEYEDAAGKLAAALKALAGADRDGHQSLWQGVEFRSVQLKDGAAQVDLTLPDEARLGGPGEQLAIDSLARTTFQFPEIQSLDVTVDGEAVESLMGHVELQHPILRDSYESTP</sequence>
<feature type="domain" description="GerMN" evidence="3">
    <location>
        <begin position="112"/>
        <end position="196"/>
    </location>
</feature>
<feature type="signal peptide" evidence="2">
    <location>
        <begin position="1"/>
        <end position="22"/>
    </location>
</feature>
<name>A0A6H2GXT2_9BACL</name>
<evidence type="ECO:0000313" key="4">
    <source>
        <dbReference type="EMBL" id="QJC51938.1"/>
    </source>
</evidence>
<feature type="chain" id="PRO_5038429299" evidence="2">
    <location>
        <begin position="23"/>
        <end position="214"/>
    </location>
</feature>
<evidence type="ECO:0000259" key="3">
    <source>
        <dbReference type="SMART" id="SM00909"/>
    </source>
</evidence>
<reference evidence="4 5" key="1">
    <citation type="submission" date="2020-04" db="EMBL/GenBank/DDBJ databases">
        <title>Novel Paenibacillus strain UniB2 isolated from commercial digestive syrup.</title>
        <authorList>
            <person name="Thorat V."/>
            <person name="Kirdat K."/>
            <person name="Tiwarekar B."/>
            <person name="Yadav A."/>
        </authorList>
    </citation>
    <scope>NUCLEOTIDE SEQUENCE [LARGE SCALE GENOMIC DNA]</scope>
    <source>
        <strain evidence="4 5">UniB2</strain>
    </source>
</reference>
<organism evidence="4 5">
    <name type="scientific">Paenibacillus albicereus</name>
    <dbReference type="NCBI Taxonomy" id="2726185"/>
    <lineage>
        <taxon>Bacteria</taxon>
        <taxon>Bacillati</taxon>
        <taxon>Bacillota</taxon>
        <taxon>Bacilli</taxon>
        <taxon>Bacillales</taxon>
        <taxon>Paenibacillaceae</taxon>
        <taxon>Paenibacillus</taxon>
    </lineage>
</organism>
<feature type="compositionally biased region" description="Low complexity" evidence="1">
    <location>
        <begin position="26"/>
        <end position="39"/>
    </location>
</feature>
<dbReference type="InterPro" id="IPR019606">
    <property type="entry name" value="GerMN"/>
</dbReference>
<accession>A0A6H2GXT2</accession>